<proteinExistence type="predicted"/>
<keyword evidence="1" id="KW-1133">Transmembrane helix</keyword>
<sequence>MVKVRVGTSPRSYLQGWSNGTSSALLEAAIFSLDWSGWCLLEGWSLAKWAIGECVISVLVLCVLMFHVSNIVKEVNGLCEYGRRYLGKCGPDRNKTCQVDKKINYVRCHCSDIFYEKKHQHDCFCTIKEPCGDY</sequence>
<feature type="transmembrane region" description="Helical" evidence="1">
    <location>
        <begin position="46"/>
        <end position="66"/>
    </location>
</feature>
<name>A0A816U6A5_BRANA</name>
<keyword evidence="1" id="KW-0472">Membrane</keyword>
<organism evidence="2">
    <name type="scientific">Brassica napus</name>
    <name type="common">Rape</name>
    <dbReference type="NCBI Taxonomy" id="3708"/>
    <lineage>
        <taxon>Eukaryota</taxon>
        <taxon>Viridiplantae</taxon>
        <taxon>Streptophyta</taxon>
        <taxon>Embryophyta</taxon>
        <taxon>Tracheophyta</taxon>
        <taxon>Spermatophyta</taxon>
        <taxon>Magnoliopsida</taxon>
        <taxon>eudicotyledons</taxon>
        <taxon>Gunneridae</taxon>
        <taxon>Pentapetalae</taxon>
        <taxon>rosids</taxon>
        <taxon>malvids</taxon>
        <taxon>Brassicales</taxon>
        <taxon>Brassicaceae</taxon>
        <taxon>Brassiceae</taxon>
        <taxon>Brassica</taxon>
    </lineage>
</organism>
<reference evidence="2" key="1">
    <citation type="submission" date="2021-01" db="EMBL/GenBank/DDBJ databases">
        <authorList>
            <consortium name="Genoscope - CEA"/>
            <person name="William W."/>
        </authorList>
    </citation>
    <scope>NUCLEOTIDE SEQUENCE</scope>
</reference>
<dbReference type="Proteomes" id="UP001295469">
    <property type="component" value="Chromosome C08"/>
</dbReference>
<keyword evidence="1" id="KW-0812">Transmembrane</keyword>
<evidence type="ECO:0000256" key="1">
    <source>
        <dbReference type="SAM" id="Phobius"/>
    </source>
</evidence>
<dbReference type="AlphaFoldDB" id="A0A816U6A5"/>
<gene>
    <name evidence="2" type="ORF">DARMORV10_C08P05340.1</name>
</gene>
<protein>
    <submittedName>
        <fullName evidence="2">(rape) hypothetical protein</fullName>
    </submittedName>
</protein>
<evidence type="ECO:0000313" key="2">
    <source>
        <dbReference type="EMBL" id="CAF2106196.1"/>
    </source>
</evidence>
<accession>A0A816U6A5</accession>
<dbReference type="EMBL" id="HG994372">
    <property type="protein sequence ID" value="CAF2106196.1"/>
    <property type="molecule type" value="Genomic_DNA"/>
</dbReference>